<comment type="caution">
    <text evidence="1">The sequence shown here is derived from an EMBL/GenBank/DDBJ whole genome shotgun (WGS) entry which is preliminary data.</text>
</comment>
<dbReference type="OrthoDB" id="5148555at2"/>
<accession>A0A437LYT6</accession>
<evidence type="ECO:0008006" key="3">
    <source>
        <dbReference type="Google" id="ProtNLM"/>
    </source>
</evidence>
<dbReference type="RefSeq" id="WP_127790023.1">
    <property type="nucleotide sequence ID" value="NZ_SACL01000013.1"/>
</dbReference>
<proteinExistence type="predicted"/>
<gene>
    <name evidence="1" type="ORF">EOD42_23400</name>
</gene>
<dbReference type="EMBL" id="SACL01000013">
    <property type="protein sequence ID" value="RVT90581.1"/>
    <property type="molecule type" value="Genomic_DNA"/>
</dbReference>
<protein>
    <recommendedName>
        <fullName evidence="3">DUF115 domain-containing protein</fullName>
    </recommendedName>
</protein>
<dbReference type="AlphaFoldDB" id="A0A437LYT6"/>
<evidence type="ECO:0000313" key="2">
    <source>
        <dbReference type="Proteomes" id="UP000282957"/>
    </source>
</evidence>
<evidence type="ECO:0000313" key="1">
    <source>
        <dbReference type="EMBL" id="RVT90581.1"/>
    </source>
</evidence>
<sequence>MTRLRIAYLAGSQDDAMPRPWLADALAAFGDVTGFLFERRRRTSFHTTRFLPPRRFGAGLPGHDAAIPSLGEALRMGEAAGTPWQRLSEPAALIRHIMNARRAQRLFAALHRLRPSLIVVDGAVLAPLFPTLRSLGCPLVWAPDRRGSLYHAAQAEALPEGWLASWHGAAAAAHAEGEALAAPLLDQLWLTGDAAEEHFADLVPAARRHAVGGSAEGMASAMRAMSLPARPAPPPAPSRVPDAEQLSFNPLTRLAWWRLSLRDAQDARISLLDSHGATLPAATVTIHRRRAGAIDVEAMAVLPAGVSAEELRLDISTPRGAMPALSPAAPAVEQRAGLVALEPFGAWQELWAWSLDEKPGLHPRPEQSAILPLPARPGSGSLHRLRFALRDQGEAVTLTPPEGIGEELSHPALWTGRHPPSSARLRAMAGRHQGETAWIIGNGPSVRPEDLDALQGRVTFCFNRFHLAHGRTSLRPRYTVSADRQMIEDFGAEMVSSSGGTVFLAAKEPPALEGDYIWVRQLPVFPPLFSLRADIAVTPGGSSPYVAMQLGYFMGIRRFILYGTDFNYRFSDTGSQDPYRAATGDGNHFIKNYRGGRDWAPPSLRAISAAFLNARRVTEAAGGFIRNASRGGHLDIFERQSFESALALH</sequence>
<name>A0A437LYT6_9PROT</name>
<keyword evidence="2" id="KW-1185">Reference proteome</keyword>
<dbReference type="Proteomes" id="UP000282957">
    <property type="component" value="Unassembled WGS sequence"/>
</dbReference>
<organism evidence="1 2">
    <name type="scientific">Rhodovarius crocodyli</name>
    <dbReference type="NCBI Taxonomy" id="1979269"/>
    <lineage>
        <taxon>Bacteria</taxon>
        <taxon>Pseudomonadati</taxon>
        <taxon>Pseudomonadota</taxon>
        <taxon>Alphaproteobacteria</taxon>
        <taxon>Acetobacterales</taxon>
        <taxon>Roseomonadaceae</taxon>
        <taxon>Rhodovarius</taxon>
    </lineage>
</organism>
<reference evidence="1 2" key="1">
    <citation type="submission" date="2019-01" db="EMBL/GenBank/DDBJ databases">
        <authorList>
            <person name="Chen W.-M."/>
        </authorList>
    </citation>
    <scope>NUCLEOTIDE SEQUENCE [LARGE SCALE GENOMIC DNA]</scope>
    <source>
        <strain evidence="1 2">CCP-6</strain>
    </source>
</reference>